<proteinExistence type="predicted"/>
<dbReference type="EMBL" id="JABBGC010000002">
    <property type="protein sequence ID" value="NML39599.1"/>
    <property type="molecule type" value="Genomic_DNA"/>
</dbReference>
<gene>
    <name evidence="2" type="ORF">HHL17_20535</name>
</gene>
<feature type="domain" description="FAD/NAD(P)-binding" evidence="1">
    <location>
        <begin position="13"/>
        <end position="57"/>
    </location>
</feature>
<dbReference type="Proteomes" id="UP000583266">
    <property type="component" value="Unassembled WGS sequence"/>
</dbReference>
<dbReference type="RefSeq" id="WP_169226662.1">
    <property type="nucleotide sequence ID" value="NZ_JABBGC010000002.1"/>
</dbReference>
<reference evidence="2 3" key="1">
    <citation type="submission" date="2020-04" db="EMBL/GenBank/DDBJ databases">
        <title>Chitinophaga sp. G-6-1-13 sp. nov., isolated from soil.</title>
        <authorList>
            <person name="Dahal R.H."/>
            <person name="Chaudhary D.K."/>
        </authorList>
    </citation>
    <scope>NUCLEOTIDE SEQUENCE [LARGE SCALE GENOMIC DNA]</scope>
    <source>
        <strain evidence="2 3">G-6-1-13</strain>
    </source>
</reference>
<accession>A0A848GQH0</accession>
<comment type="caution">
    <text evidence="2">The sequence shown here is derived from an EMBL/GenBank/DDBJ whole genome shotgun (WGS) entry which is preliminary data.</text>
</comment>
<dbReference type="InterPro" id="IPR023753">
    <property type="entry name" value="FAD/NAD-binding_dom"/>
</dbReference>
<evidence type="ECO:0000259" key="1">
    <source>
        <dbReference type="Pfam" id="PF07992"/>
    </source>
</evidence>
<dbReference type="InterPro" id="IPR036188">
    <property type="entry name" value="FAD/NAD-bd_sf"/>
</dbReference>
<protein>
    <submittedName>
        <fullName evidence="2">FAD-dependent oxidoreductase</fullName>
    </submittedName>
</protein>
<dbReference type="GO" id="GO:0016491">
    <property type="term" value="F:oxidoreductase activity"/>
    <property type="evidence" value="ECO:0007669"/>
    <property type="project" value="InterPro"/>
</dbReference>
<dbReference type="Gene3D" id="3.50.50.60">
    <property type="entry name" value="FAD/NAD(P)-binding domain"/>
    <property type="match status" value="1"/>
</dbReference>
<evidence type="ECO:0000313" key="3">
    <source>
        <dbReference type="Proteomes" id="UP000583266"/>
    </source>
</evidence>
<organism evidence="2 3">
    <name type="scientific">Chitinophaga fulva</name>
    <dbReference type="NCBI Taxonomy" id="2728842"/>
    <lineage>
        <taxon>Bacteria</taxon>
        <taxon>Pseudomonadati</taxon>
        <taxon>Bacteroidota</taxon>
        <taxon>Chitinophagia</taxon>
        <taxon>Chitinophagales</taxon>
        <taxon>Chitinophagaceae</taxon>
        <taxon>Chitinophaga</taxon>
    </lineage>
</organism>
<name>A0A848GQH0_9BACT</name>
<keyword evidence="3" id="KW-1185">Reference proteome</keyword>
<dbReference type="AlphaFoldDB" id="A0A848GQH0"/>
<dbReference type="SUPFAM" id="SSF51905">
    <property type="entry name" value="FAD/NAD(P)-binding domain"/>
    <property type="match status" value="1"/>
</dbReference>
<sequence>MENKKQHCEIPPSLGCAMTEDGYIKVDGGMETSICGVFAAGDNTGRHRTVANAVATGTAAGMTASRKMIIDQF</sequence>
<dbReference type="Pfam" id="PF07992">
    <property type="entry name" value="Pyr_redox_2"/>
    <property type="match status" value="1"/>
</dbReference>
<evidence type="ECO:0000313" key="2">
    <source>
        <dbReference type="EMBL" id="NML39599.1"/>
    </source>
</evidence>